<protein>
    <submittedName>
        <fullName evidence="1">Uncharacterized protein</fullName>
    </submittedName>
</protein>
<sequence>MDVVRALDRVVLGREAESEAAVADHAARHEALEALIRMLFDSEEARSLVWFVV</sequence>
<keyword evidence="2" id="KW-1185">Reference proteome</keyword>
<comment type="caution">
    <text evidence="1">The sequence shown here is derived from an EMBL/GenBank/DDBJ whole genome shotgun (WGS) entry which is preliminary data.</text>
</comment>
<dbReference type="RefSeq" id="WP_202830564.1">
    <property type="nucleotide sequence ID" value="NZ_JAETWB010000001.1"/>
</dbReference>
<name>A0ABS1U0G0_9PROT</name>
<dbReference type="EMBL" id="JAETWB010000001">
    <property type="protein sequence ID" value="MBL6077454.1"/>
    <property type="molecule type" value="Genomic_DNA"/>
</dbReference>
<evidence type="ECO:0000313" key="2">
    <source>
        <dbReference type="Proteomes" id="UP000660885"/>
    </source>
</evidence>
<dbReference type="Proteomes" id="UP000660885">
    <property type="component" value="Unassembled WGS sequence"/>
</dbReference>
<gene>
    <name evidence="1" type="ORF">JMJ56_05500</name>
</gene>
<reference evidence="1 2" key="1">
    <citation type="submission" date="2021-01" db="EMBL/GenBank/DDBJ databases">
        <title>Belnapia mucosa sp. nov. and Belnapia arida sp. nov., isolated from the Tabernas Desert (Almeria, Spain).</title>
        <authorList>
            <person name="Molina-Menor E."/>
            <person name="Vidal-Verdu A."/>
            <person name="Calonge A."/>
            <person name="Satari L."/>
            <person name="Pereto J."/>
            <person name="Porcar M."/>
        </authorList>
    </citation>
    <scope>NUCLEOTIDE SEQUENCE [LARGE SCALE GENOMIC DNA]</scope>
    <source>
        <strain evidence="1 2">T18</strain>
    </source>
</reference>
<proteinExistence type="predicted"/>
<evidence type="ECO:0000313" key="1">
    <source>
        <dbReference type="EMBL" id="MBL6077454.1"/>
    </source>
</evidence>
<organism evidence="1 2">
    <name type="scientific">Belnapia arida</name>
    <dbReference type="NCBI Taxonomy" id="2804533"/>
    <lineage>
        <taxon>Bacteria</taxon>
        <taxon>Pseudomonadati</taxon>
        <taxon>Pseudomonadota</taxon>
        <taxon>Alphaproteobacteria</taxon>
        <taxon>Acetobacterales</taxon>
        <taxon>Roseomonadaceae</taxon>
        <taxon>Belnapia</taxon>
    </lineage>
</organism>
<accession>A0ABS1U0G0</accession>